<comment type="caution">
    <text evidence="9">The sequence shown here is derived from an EMBL/GenBank/DDBJ whole genome shotgun (WGS) entry which is preliminary data.</text>
</comment>
<dbReference type="PROSITE" id="PS51762">
    <property type="entry name" value="GH16_2"/>
    <property type="match status" value="1"/>
</dbReference>
<dbReference type="SMART" id="SM00606">
    <property type="entry name" value="CBD_IV"/>
    <property type="match status" value="1"/>
</dbReference>
<keyword evidence="3 5" id="KW-0732">Signal</keyword>
<dbReference type="CDD" id="cd08023">
    <property type="entry name" value="GH16_laminarinase_like"/>
    <property type="match status" value="1"/>
</dbReference>
<feature type="domain" description="Beta/gamma crystallin 'Greek key'" evidence="6">
    <location>
        <begin position="261"/>
        <end position="305"/>
    </location>
</feature>
<comment type="similarity">
    <text evidence="2">Belongs to the beta/gamma-crystallin family.</text>
</comment>
<dbReference type="InterPro" id="IPR011024">
    <property type="entry name" value="G_crystallin-like"/>
</dbReference>
<evidence type="ECO:0000256" key="2">
    <source>
        <dbReference type="ARBA" id="ARBA00009646"/>
    </source>
</evidence>
<dbReference type="RefSeq" id="WP_014217070.1">
    <property type="nucleotide sequence ID" value="NZ_LWBO01000084.1"/>
</dbReference>
<feature type="domain" description="CBM6" evidence="7">
    <location>
        <begin position="353"/>
        <end position="475"/>
    </location>
</feature>
<dbReference type="PROSITE" id="PS51175">
    <property type="entry name" value="CBM6"/>
    <property type="match status" value="1"/>
</dbReference>
<dbReference type="InterPro" id="IPR050546">
    <property type="entry name" value="Glycosyl_Hydrlase_16"/>
</dbReference>
<dbReference type="PANTHER" id="PTHR10963:SF55">
    <property type="entry name" value="GLYCOSIDE HYDROLASE FAMILY 16 PROTEIN"/>
    <property type="match status" value="1"/>
</dbReference>
<name>A0ABX3NM38_9BACT</name>
<protein>
    <submittedName>
        <fullName evidence="9">Carbohydrate-binding protein</fullName>
    </submittedName>
</protein>
<dbReference type="Pfam" id="PF00722">
    <property type="entry name" value="Glyco_hydro_16"/>
    <property type="match status" value="1"/>
</dbReference>
<dbReference type="SUPFAM" id="SSF49695">
    <property type="entry name" value="gamma-Crystallin-like"/>
    <property type="match status" value="1"/>
</dbReference>
<evidence type="ECO:0000313" key="9">
    <source>
        <dbReference type="EMBL" id="OQP39160.1"/>
    </source>
</evidence>
<evidence type="ECO:0000256" key="3">
    <source>
        <dbReference type="ARBA" id="ARBA00022729"/>
    </source>
</evidence>
<evidence type="ECO:0000259" key="8">
    <source>
        <dbReference type="PROSITE" id="PS51762"/>
    </source>
</evidence>
<evidence type="ECO:0000259" key="7">
    <source>
        <dbReference type="PROSITE" id="PS51175"/>
    </source>
</evidence>
<evidence type="ECO:0000256" key="4">
    <source>
        <dbReference type="ARBA" id="ARBA00022737"/>
    </source>
</evidence>
<evidence type="ECO:0000259" key="6">
    <source>
        <dbReference type="PROSITE" id="PS50915"/>
    </source>
</evidence>
<dbReference type="SMART" id="SM00247">
    <property type="entry name" value="XTALbg"/>
    <property type="match status" value="1"/>
</dbReference>
<dbReference type="SUPFAM" id="SSF49785">
    <property type="entry name" value="Galactose-binding domain-like"/>
    <property type="match status" value="1"/>
</dbReference>
<accession>A0ABX3NM38</accession>
<keyword evidence="4" id="KW-0677">Repeat</keyword>
<dbReference type="Gene3D" id="2.60.120.200">
    <property type="match status" value="1"/>
</dbReference>
<feature type="domain" description="GH16" evidence="8">
    <location>
        <begin position="28"/>
        <end position="257"/>
    </location>
</feature>
<dbReference type="InterPro" id="IPR008979">
    <property type="entry name" value="Galactose-bd-like_sf"/>
</dbReference>
<dbReference type="InterPro" id="IPR000757">
    <property type="entry name" value="Beta-glucanase-like"/>
</dbReference>
<evidence type="ECO:0000256" key="5">
    <source>
        <dbReference type="SAM" id="SignalP"/>
    </source>
</evidence>
<reference evidence="9 10" key="1">
    <citation type="submission" date="2016-04" db="EMBL/GenBank/DDBJ databases">
        <authorList>
            <person name="Chen L."/>
            <person name="Zhuang W."/>
            <person name="Wang G."/>
        </authorList>
    </citation>
    <scope>NUCLEOTIDE SEQUENCE [LARGE SCALE GENOMIC DNA]</scope>
    <source>
        <strain evidence="10">GR20</strain>
    </source>
</reference>
<sequence length="571" mass="62178">MKRLLPTCLLLGALTTFQKNAHAQNWQLVWQDEFTNGISADWVFETGNGGGGWGNNELEYYRAENATVENGQLVITAKQESFGGYNYTSARMKTQGRKSWKFGKIEARIKMPAFSGIWPAFWMLGDNISSVGWPSCGELDIMEHINSENINYGTAHWSDPNNQHASYGGNTAVSVTDYHTYSIEWDTNYIRWFVDGVKYHEIYIGGGINGTSEFQNNFFILLNMAVGGNWPGFNIDNGGLPAKMYVDYVRVYQDGGASVTGPAVVYQDCNYSGTGVALNPGSYTLSQLQALGIANDWVSSIKVQSGYKATLYWDDNYGGSSLVKTADDACLVDDGWNDQVSSIVISSNTASGTTIEAESYSNMLGVQTEATTDAGGGSDVGWIDAGDWMAYSPIVFPTTGNYLIEYRVASQNGGGRLSADLNAGSIVLGQLDIPNTGGWQNWTTISHTVYINAGTYTPGIYAVAGGWNLNWIRITPLNGSRQAALVNNMVENSVQSGKSFAIYPNPVQQQLNITSVEPLAGGLVRIFDLSGKQVMTARPATNHIDVSALAPGVYTLVFTKNKTRITKEFVK</sequence>
<dbReference type="InterPro" id="IPR026444">
    <property type="entry name" value="Secre_tail"/>
</dbReference>
<dbReference type="EMBL" id="LWBO01000084">
    <property type="protein sequence ID" value="OQP39160.1"/>
    <property type="molecule type" value="Genomic_DNA"/>
</dbReference>
<dbReference type="Gene3D" id="2.60.20.10">
    <property type="entry name" value="Crystallins"/>
    <property type="match status" value="1"/>
</dbReference>
<dbReference type="NCBIfam" id="TIGR04183">
    <property type="entry name" value="Por_Secre_tail"/>
    <property type="match status" value="1"/>
</dbReference>
<dbReference type="InterPro" id="IPR013320">
    <property type="entry name" value="ConA-like_dom_sf"/>
</dbReference>
<evidence type="ECO:0000313" key="10">
    <source>
        <dbReference type="Proteomes" id="UP000192277"/>
    </source>
</evidence>
<dbReference type="SUPFAM" id="SSF49899">
    <property type="entry name" value="Concanavalin A-like lectins/glucanases"/>
    <property type="match status" value="1"/>
</dbReference>
<feature type="signal peptide" evidence="5">
    <location>
        <begin position="1"/>
        <end position="23"/>
    </location>
</feature>
<dbReference type="Gene3D" id="2.60.120.260">
    <property type="entry name" value="Galactose-binding domain-like"/>
    <property type="match status" value="1"/>
</dbReference>
<feature type="chain" id="PRO_5046600971" evidence="5">
    <location>
        <begin position="24"/>
        <end position="571"/>
    </location>
</feature>
<organism evidence="9 10">
    <name type="scientific">Niastella koreensis</name>
    <dbReference type="NCBI Taxonomy" id="354356"/>
    <lineage>
        <taxon>Bacteria</taxon>
        <taxon>Pseudomonadati</taxon>
        <taxon>Bacteroidota</taxon>
        <taxon>Chitinophagia</taxon>
        <taxon>Chitinophagales</taxon>
        <taxon>Chitinophagaceae</taxon>
        <taxon>Niastella</taxon>
    </lineage>
</organism>
<dbReference type="CDD" id="cd04080">
    <property type="entry name" value="CBM6_cellulase-like"/>
    <property type="match status" value="1"/>
</dbReference>
<dbReference type="InterPro" id="IPR005084">
    <property type="entry name" value="CBM6"/>
</dbReference>
<dbReference type="Pfam" id="PF03422">
    <property type="entry name" value="CBM_6"/>
    <property type="match status" value="1"/>
</dbReference>
<dbReference type="Pfam" id="PF18962">
    <property type="entry name" value="Por_Secre_tail"/>
    <property type="match status" value="1"/>
</dbReference>
<comment type="similarity">
    <text evidence="1">Belongs to the glycosyl hydrolase 16 family.</text>
</comment>
<dbReference type="Proteomes" id="UP000192277">
    <property type="component" value="Unassembled WGS sequence"/>
</dbReference>
<keyword evidence="10" id="KW-1185">Reference proteome</keyword>
<dbReference type="InterPro" id="IPR006584">
    <property type="entry name" value="Cellulose-bd_IV"/>
</dbReference>
<dbReference type="InterPro" id="IPR001064">
    <property type="entry name" value="Beta/gamma_crystallin"/>
</dbReference>
<gene>
    <name evidence="9" type="ORF">A4D02_17690</name>
</gene>
<dbReference type="PANTHER" id="PTHR10963">
    <property type="entry name" value="GLYCOSYL HYDROLASE-RELATED"/>
    <property type="match status" value="1"/>
</dbReference>
<dbReference type="PROSITE" id="PS50915">
    <property type="entry name" value="CRYSTALLIN_BETA_GAMMA"/>
    <property type="match status" value="1"/>
</dbReference>
<proteinExistence type="inferred from homology"/>
<evidence type="ECO:0000256" key="1">
    <source>
        <dbReference type="ARBA" id="ARBA00006865"/>
    </source>
</evidence>